<evidence type="ECO:0000313" key="2">
    <source>
        <dbReference type="EMBL" id="CAH0041690.1"/>
    </source>
</evidence>
<dbReference type="Proteomes" id="UP000696573">
    <property type="component" value="Unassembled WGS sequence"/>
</dbReference>
<sequence length="101" mass="11196">MKIASTIAVASQAAQLDDGEKLLFGRDALEEARAQISAEDTYSGYFQPRSDIVFVRDYDARTNEPLFTAAMIGDKKSQREAKRVKKSKGKLGKKSKSKHAE</sequence>
<gene>
    <name evidence="2" type="ORF">CRHIZ90672A_00012230</name>
</gene>
<evidence type="ECO:0000256" key="1">
    <source>
        <dbReference type="SAM" id="MobiDB-lite"/>
    </source>
</evidence>
<dbReference type="EMBL" id="CABFNQ020000764">
    <property type="protein sequence ID" value="CAH0041690.1"/>
    <property type="molecule type" value="Genomic_DNA"/>
</dbReference>
<evidence type="ECO:0000313" key="3">
    <source>
        <dbReference type="Proteomes" id="UP000696573"/>
    </source>
</evidence>
<accession>A0A9N9W3Y0</accession>
<feature type="compositionally biased region" description="Basic residues" evidence="1">
    <location>
        <begin position="82"/>
        <end position="101"/>
    </location>
</feature>
<reference evidence="2" key="1">
    <citation type="submission" date="2021-10" db="EMBL/GenBank/DDBJ databases">
        <authorList>
            <person name="Piombo E."/>
        </authorList>
    </citation>
    <scope>NUCLEOTIDE SEQUENCE</scope>
</reference>
<feature type="region of interest" description="Disordered" evidence="1">
    <location>
        <begin position="71"/>
        <end position="101"/>
    </location>
</feature>
<proteinExistence type="predicted"/>
<comment type="caution">
    <text evidence="2">The sequence shown here is derived from an EMBL/GenBank/DDBJ whole genome shotgun (WGS) entry which is preliminary data.</text>
</comment>
<protein>
    <submittedName>
        <fullName evidence="2">Uncharacterized protein</fullName>
    </submittedName>
</protein>
<name>A0A9N9W3Y0_9HYPO</name>
<dbReference type="AlphaFoldDB" id="A0A9N9W3Y0"/>
<organism evidence="2 3">
    <name type="scientific">Clonostachys rhizophaga</name>
    <dbReference type="NCBI Taxonomy" id="160324"/>
    <lineage>
        <taxon>Eukaryota</taxon>
        <taxon>Fungi</taxon>
        <taxon>Dikarya</taxon>
        <taxon>Ascomycota</taxon>
        <taxon>Pezizomycotina</taxon>
        <taxon>Sordariomycetes</taxon>
        <taxon>Hypocreomycetidae</taxon>
        <taxon>Hypocreales</taxon>
        <taxon>Bionectriaceae</taxon>
        <taxon>Clonostachys</taxon>
    </lineage>
</organism>
<keyword evidence="3" id="KW-1185">Reference proteome</keyword>